<sequence>MKKNLFVLGLLVCAMSVVAQTEKKESWYFKLGGSYFIQATATQFPVVGGQTPNRDVYVDGKLASRESITGSFGEGFRYGGNVGYRFTPRLGVEIGINYYNSNRKTMVETIDRVISMTGGPTYLDLTAEGQVKALDLAPAVVLFLGELKGFEPYSKVGAIVPVNGKLTIETTQDFNGPAVGGERKVFQSDKVKPNATVGFLAALGTSYKLAKNLSAFGEVEYRNFTVHGKTKETTVYTVNGADALSTRTTAQIHSNYTDHLDSISNNSDFNTVDSTKPTDELSSYISISGVGLTLGLKYSL</sequence>
<dbReference type="InterPro" id="IPR027385">
    <property type="entry name" value="Beta-barrel_OMP"/>
</dbReference>
<evidence type="ECO:0000259" key="3">
    <source>
        <dbReference type="Pfam" id="PF13505"/>
    </source>
</evidence>
<feature type="signal peptide" evidence="2">
    <location>
        <begin position="1"/>
        <end position="19"/>
    </location>
</feature>
<feature type="domain" description="Outer membrane protein beta-barrel" evidence="3">
    <location>
        <begin position="11"/>
        <end position="231"/>
    </location>
</feature>
<dbReference type="Proteomes" id="UP001600039">
    <property type="component" value="Unassembled WGS sequence"/>
</dbReference>
<dbReference type="Pfam" id="PF13505">
    <property type="entry name" value="OMP_b-brl"/>
    <property type="match status" value="1"/>
</dbReference>
<gene>
    <name evidence="4" type="ORF">ACFX5D_04405</name>
</gene>
<keyword evidence="5" id="KW-1185">Reference proteome</keyword>
<proteinExistence type="predicted"/>
<protein>
    <submittedName>
        <fullName evidence="4">Outer membrane beta-barrel protein</fullName>
    </submittedName>
</protein>
<evidence type="ECO:0000256" key="1">
    <source>
        <dbReference type="ARBA" id="ARBA00022729"/>
    </source>
</evidence>
<accession>A0ABW6HJM1</accession>
<dbReference type="InterPro" id="IPR011250">
    <property type="entry name" value="OMP/PagP_B-barrel"/>
</dbReference>
<evidence type="ECO:0000313" key="4">
    <source>
        <dbReference type="EMBL" id="MFE3847209.1"/>
    </source>
</evidence>
<comment type="caution">
    <text evidence="4">The sequence shown here is derived from an EMBL/GenBank/DDBJ whole genome shotgun (WGS) entry which is preliminary data.</text>
</comment>
<feature type="chain" id="PRO_5046009079" evidence="2">
    <location>
        <begin position="20"/>
        <end position="300"/>
    </location>
</feature>
<keyword evidence="1 2" id="KW-0732">Signal</keyword>
<organism evidence="4 5">
    <name type="scientific">Flavobacterium fructosi</name>
    <dbReference type="NCBI Taxonomy" id="3230416"/>
    <lineage>
        <taxon>Bacteria</taxon>
        <taxon>Pseudomonadati</taxon>
        <taxon>Bacteroidota</taxon>
        <taxon>Flavobacteriia</taxon>
        <taxon>Flavobacteriales</taxon>
        <taxon>Flavobacteriaceae</taxon>
        <taxon>Flavobacterium</taxon>
    </lineage>
</organism>
<dbReference type="Gene3D" id="2.40.160.20">
    <property type="match status" value="1"/>
</dbReference>
<name>A0ABW6HJM1_9FLAO</name>
<dbReference type="RefSeq" id="WP_379857038.1">
    <property type="nucleotide sequence ID" value="NZ_JBHZQA010000002.1"/>
</dbReference>
<dbReference type="SUPFAM" id="SSF56925">
    <property type="entry name" value="OMPA-like"/>
    <property type="match status" value="1"/>
</dbReference>
<reference evidence="4 5" key="1">
    <citation type="submission" date="2024-06" db="EMBL/GenBank/DDBJ databases">
        <title>Flavobacterium spp. isolated from glacier.</title>
        <authorList>
            <person name="Han D."/>
        </authorList>
    </citation>
    <scope>NUCLEOTIDE SEQUENCE [LARGE SCALE GENOMIC DNA]</scope>
    <source>
        <strain evidence="4 5">LB3P45</strain>
    </source>
</reference>
<dbReference type="EMBL" id="JBHZQA010000002">
    <property type="protein sequence ID" value="MFE3847209.1"/>
    <property type="molecule type" value="Genomic_DNA"/>
</dbReference>
<evidence type="ECO:0000256" key="2">
    <source>
        <dbReference type="SAM" id="SignalP"/>
    </source>
</evidence>
<evidence type="ECO:0000313" key="5">
    <source>
        <dbReference type="Proteomes" id="UP001600039"/>
    </source>
</evidence>